<feature type="domain" description="EamA" evidence="7">
    <location>
        <begin position="63"/>
        <end position="203"/>
    </location>
</feature>
<dbReference type="AlphaFoldDB" id="A3LYI2"/>
<keyword evidence="3 6" id="KW-1133">Transmembrane helix</keyword>
<accession>A3LYI2</accession>
<protein>
    <recommendedName>
        <fullName evidence="7">EamA domain-containing protein</fullName>
    </recommendedName>
</protein>
<gene>
    <name evidence="8" type="ORF">PICST_73086</name>
</gene>
<feature type="transmembrane region" description="Helical" evidence="6">
    <location>
        <begin position="330"/>
        <end position="347"/>
    </location>
</feature>
<organism evidence="8 9">
    <name type="scientific">Scheffersomyces stipitis (strain ATCC 58785 / CBS 6054 / NBRC 10063 / NRRL Y-11545)</name>
    <name type="common">Yeast</name>
    <name type="synonym">Pichia stipitis</name>
    <dbReference type="NCBI Taxonomy" id="322104"/>
    <lineage>
        <taxon>Eukaryota</taxon>
        <taxon>Fungi</taxon>
        <taxon>Dikarya</taxon>
        <taxon>Ascomycota</taxon>
        <taxon>Saccharomycotina</taxon>
        <taxon>Pichiomycetes</taxon>
        <taxon>Debaryomycetaceae</taxon>
        <taxon>Scheffersomyces</taxon>
    </lineage>
</organism>
<dbReference type="InterPro" id="IPR000620">
    <property type="entry name" value="EamA_dom"/>
</dbReference>
<dbReference type="RefSeq" id="XP_001385671.1">
    <property type="nucleotide sequence ID" value="XM_001385634.1"/>
</dbReference>
<dbReference type="InParanoid" id="A3LYI2"/>
<dbReference type="Pfam" id="PF00892">
    <property type="entry name" value="EamA"/>
    <property type="match status" value="2"/>
</dbReference>
<evidence type="ECO:0000259" key="7">
    <source>
        <dbReference type="Pfam" id="PF00892"/>
    </source>
</evidence>
<feature type="compositionally biased region" description="Low complexity" evidence="5">
    <location>
        <begin position="438"/>
        <end position="453"/>
    </location>
</feature>
<feature type="compositionally biased region" description="Basic and acidic residues" evidence="5">
    <location>
        <begin position="420"/>
        <end position="436"/>
    </location>
</feature>
<proteinExistence type="predicted"/>
<comment type="subcellular location">
    <subcellularLocation>
        <location evidence="1">Membrane</location>
        <topology evidence="1">Multi-pass membrane protein</topology>
    </subcellularLocation>
</comment>
<feature type="transmembrane region" description="Helical" evidence="6">
    <location>
        <begin position="193"/>
        <end position="214"/>
    </location>
</feature>
<feature type="compositionally biased region" description="Low complexity" evidence="5">
    <location>
        <begin position="1"/>
        <end position="20"/>
    </location>
</feature>
<feature type="transmembrane region" description="Helical" evidence="6">
    <location>
        <begin position="297"/>
        <end position="318"/>
    </location>
</feature>
<dbReference type="STRING" id="322104.A3LYI2"/>
<feature type="transmembrane region" description="Helical" evidence="6">
    <location>
        <begin position="353"/>
        <end position="372"/>
    </location>
</feature>
<feature type="transmembrane region" description="Helical" evidence="6">
    <location>
        <begin position="234"/>
        <end position="254"/>
    </location>
</feature>
<dbReference type="OMA" id="PIASCYV"/>
<dbReference type="Proteomes" id="UP000002258">
    <property type="component" value="Chromosome 6"/>
</dbReference>
<feature type="transmembrane region" description="Helical" evidence="6">
    <location>
        <begin position="266"/>
        <end position="285"/>
    </location>
</feature>
<dbReference type="OrthoDB" id="306876at2759"/>
<keyword evidence="2 6" id="KW-0812">Transmembrane</keyword>
<reference evidence="8 9" key="1">
    <citation type="journal article" date="2007" name="Nat. Biotechnol.">
        <title>Genome sequence of the lignocellulose-bioconverting and xylose-fermenting yeast Pichia stipitis.</title>
        <authorList>
            <person name="Jeffries T.W."/>
            <person name="Grigoriev I.V."/>
            <person name="Grimwood J."/>
            <person name="Laplaza J.M."/>
            <person name="Aerts A."/>
            <person name="Salamov A."/>
            <person name="Schmutz J."/>
            <person name="Lindquist E."/>
            <person name="Dehal P."/>
            <person name="Shapiro H."/>
            <person name="Jin Y.S."/>
            <person name="Passoth V."/>
            <person name="Richardson P.M."/>
        </authorList>
    </citation>
    <scope>NUCLEOTIDE SEQUENCE [LARGE SCALE GENOMIC DNA]</scope>
    <source>
        <strain evidence="9">ATCC 58785 / CBS 6054 / NBRC 10063 / NRRL Y-11545</strain>
    </source>
</reference>
<dbReference type="EMBL" id="CP000500">
    <property type="protein sequence ID" value="ABN67642.1"/>
    <property type="molecule type" value="Genomic_DNA"/>
</dbReference>
<feature type="region of interest" description="Disordered" evidence="5">
    <location>
        <begin position="407"/>
        <end position="460"/>
    </location>
</feature>
<dbReference type="eggNOG" id="KOG4510">
    <property type="taxonomic scope" value="Eukaryota"/>
</dbReference>
<evidence type="ECO:0000256" key="3">
    <source>
        <dbReference type="ARBA" id="ARBA00022989"/>
    </source>
</evidence>
<dbReference type="PANTHER" id="PTHR22911">
    <property type="entry name" value="ACYL-MALONYL CONDENSING ENZYME-RELATED"/>
    <property type="match status" value="1"/>
</dbReference>
<feature type="compositionally biased region" description="Acidic residues" evidence="5">
    <location>
        <begin position="410"/>
        <end position="419"/>
    </location>
</feature>
<dbReference type="GO" id="GO:0016020">
    <property type="term" value="C:membrane"/>
    <property type="evidence" value="ECO:0007669"/>
    <property type="project" value="UniProtKB-SubCell"/>
</dbReference>
<feature type="region of interest" description="Disordered" evidence="5">
    <location>
        <begin position="1"/>
        <end position="24"/>
    </location>
</feature>
<dbReference type="GeneID" id="4840315"/>
<feature type="transmembrane region" description="Helical" evidence="6">
    <location>
        <begin position="65"/>
        <end position="86"/>
    </location>
</feature>
<sequence length="460" mass="50774">MSSSPTPTAVPVSPPSQLDTDSLDLDDWERPRDVPNASGSSFFARTKSFFVDTVYHSYIMPNTGISLLILSQFFNSIMVTTCKLLVTDKDFNTPIHPLQILFVRMFITYFCCLLYMLLTRSVPDAPFGPRNLRWLLALRGFVGFFGVFGLYFSLQYLSLSDAVAITFLIPMVTGFLAWVILHERYSVIEGVCSIVSLGGVILIAKPHFIFGAQSDSETSSVDEAVESSSTEKRLLATGVGLVGVCGASTVYIVLRKIGKAAHPLLSVSYFALTCCVITFVSILVIPSLHFVLPSNRYQWVLFCLIGFSGFFMQFSLTAGIQRVRAAKASLMSYTNMVFALIWDLTIWGHFPGLLSVLGIVLIIGNAVIIIKYKPGDDEAGSSRSHANDIENRGKYTPVTEEEAISLQEFIIDDDEESDNDKDSKTSDREFTMEGSKDSLSPSMEQSSSKESQPALEPETK</sequence>
<dbReference type="HOGENOM" id="CLU_032828_4_1_1"/>
<evidence type="ECO:0000313" key="8">
    <source>
        <dbReference type="EMBL" id="ABN67642.1"/>
    </source>
</evidence>
<keyword evidence="9" id="KW-1185">Reference proteome</keyword>
<dbReference type="SUPFAM" id="SSF103481">
    <property type="entry name" value="Multidrug resistance efflux transporter EmrE"/>
    <property type="match status" value="2"/>
</dbReference>
<evidence type="ECO:0000256" key="1">
    <source>
        <dbReference type="ARBA" id="ARBA00004141"/>
    </source>
</evidence>
<dbReference type="PANTHER" id="PTHR22911:SF6">
    <property type="entry name" value="SOLUTE CARRIER FAMILY 35 MEMBER G1"/>
    <property type="match status" value="1"/>
</dbReference>
<evidence type="ECO:0000313" key="9">
    <source>
        <dbReference type="Proteomes" id="UP000002258"/>
    </source>
</evidence>
<dbReference type="FunCoup" id="A3LYI2">
    <property type="interactions" value="149"/>
</dbReference>
<name>A3LYI2_PICST</name>
<keyword evidence="4 6" id="KW-0472">Membrane</keyword>
<evidence type="ECO:0000256" key="4">
    <source>
        <dbReference type="ARBA" id="ARBA00023136"/>
    </source>
</evidence>
<evidence type="ECO:0000256" key="2">
    <source>
        <dbReference type="ARBA" id="ARBA00022692"/>
    </source>
</evidence>
<feature type="transmembrane region" description="Helical" evidence="6">
    <location>
        <begin position="162"/>
        <end position="181"/>
    </location>
</feature>
<evidence type="ECO:0000256" key="6">
    <source>
        <dbReference type="SAM" id="Phobius"/>
    </source>
</evidence>
<dbReference type="InterPro" id="IPR037185">
    <property type="entry name" value="EmrE-like"/>
</dbReference>
<dbReference type="KEGG" id="pic:PICST_73086"/>
<feature type="transmembrane region" description="Helical" evidence="6">
    <location>
        <begin position="134"/>
        <end position="156"/>
    </location>
</feature>
<evidence type="ECO:0000256" key="5">
    <source>
        <dbReference type="SAM" id="MobiDB-lite"/>
    </source>
</evidence>
<feature type="transmembrane region" description="Helical" evidence="6">
    <location>
        <begin position="98"/>
        <end position="118"/>
    </location>
</feature>
<feature type="domain" description="EamA" evidence="7">
    <location>
        <begin position="241"/>
        <end position="369"/>
    </location>
</feature>